<dbReference type="Proteomes" id="UP000321635">
    <property type="component" value="Unassembled WGS sequence"/>
</dbReference>
<accession>A0A511X9K1</accession>
<dbReference type="RefSeq" id="WP_246789346.1">
    <property type="nucleotide sequence ID" value="NZ_AUBI01000003.1"/>
</dbReference>
<reference evidence="2 3" key="1">
    <citation type="submission" date="2019-07" db="EMBL/GenBank/DDBJ databases">
        <title>Whole genome shotgun sequence of Acetobacter nitrogenifigens NBRC 105050.</title>
        <authorList>
            <person name="Hosoyama A."/>
            <person name="Uohara A."/>
            <person name="Ohji S."/>
            <person name="Ichikawa N."/>
        </authorList>
    </citation>
    <scope>NUCLEOTIDE SEQUENCE [LARGE SCALE GENOMIC DNA]</scope>
    <source>
        <strain evidence="2 3">NBRC 105050</strain>
    </source>
</reference>
<evidence type="ECO:0000256" key="1">
    <source>
        <dbReference type="SAM" id="MobiDB-lite"/>
    </source>
</evidence>
<evidence type="ECO:0000313" key="2">
    <source>
        <dbReference type="EMBL" id="GEN59591.1"/>
    </source>
</evidence>
<evidence type="ECO:0008006" key="4">
    <source>
        <dbReference type="Google" id="ProtNLM"/>
    </source>
</evidence>
<protein>
    <recommendedName>
        <fullName evidence="4">Lipoprotein</fullName>
    </recommendedName>
</protein>
<dbReference type="Gene3D" id="3.30.160.150">
    <property type="entry name" value="Lipoprotein like domain"/>
    <property type="match status" value="1"/>
</dbReference>
<evidence type="ECO:0000313" key="3">
    <source>
        <dbReference type="Proteomes" id="UP000321635"/>
    </source>
</evidence>
<feature type="compositionally biased region" description="Acidic residues" evidence="1">
    <location>
        <begin position="213"/>
        <end position="222"/>
    </location>
</feature>
<dbReference type="EMBL" id="BJYF01000007">
    <property type="protein sequence ID" value="GEN59591.1"/>
    <property type="molecule type" value="Genomic_DNA"/>
</dbReference>
<dbReference type="STRING" id="1120919.GCA_000429165_01200"/>
<feature type="compositionally biased region" description="Polar residues" evidence="1">
    <location>
        <begin position="185"/>
        <end position="194"/>
    </location>
</feature>
<dbReference type="AlphaFoldDB" id="A0A511X9K1"/>
<feature type="region of interest" description="Disordered" evidence="1">
    <location>
        <begin position="183"/>
        <end position="222"/>
    </location>
</feature>
<comment type="caution">
    <text evidence="2">The sequence shown here is derived from an EMBL/GenBank/DDBJ whole genome shotgun (WGS) entry which is preliminary data.</text>
</comment>
<organism evidence="2 3">
    <name type="scientific">Acetobacter nitrogenifigens DSM 23921 = NBRC 105050</name>
    <dbReference type="NCBI Taxonomy" id="1120919"/>
    <lineage>
        <taxon>Bacteria</taxon>
        <taxon>Pseudomonadati</taxon>
        <taxon>Pseudomonadota</taxon>
        <taxon>Alphaproteobacteria</taxon>
        <taxon>Acetobacterales</taxon>
        <taxon>Acetobacteraceae</taxon>
        <taxon>Acetobacter</taxon>
    </lineage>
</organism>
<gene>
    <name evidence="2" type="ORF">ANI02nite_14750</name>
</gene>
<proteinExistence type="predicted"/>
<name>A0A511X9K1_9PROT</name>
<keyword evidence="3" id="KW-1185">Reference proteome</keyword>
<sequence length="222" mass="24162">MTALILGATSLPLPACGFHPLYETSAGHIDVQEKLKQVYVAGISDRFGQVLRLALQQQMSGAGPENPTGYTLKVNGYMAQESIDIHADNTSGRTRATGHAHWQLWTVGLAPKFLAEGDATTLDGMNNTFEEYFAQSLNTETLQNRVARTLADIVTQQVAIWFETHAPAPVAQKRRPVYYQMPNAIPNSSQQQPVQGVGEDGLPALATGRTDPNADENDPDMQ</sequence>